<protein>
    <submittedName>
        <fullName evidence="1">Uncharacterized protein</fullName>
    </submittedName>
</protein>
<evidence type="ECO:0000313" key="1">
    <source>
        <dbReference type="EMBL" id="KAL1842321.1"/>
    </source>
</evidence>
<evidence type="ECO:0000313" key="2">
    <source>
        <dbReference type="Proteomes" id="UP001586593"/>
    </source>
</evidence>
<organism evidence="1 2">
    <name type="scientific">Phialemonium thermophilum</name>
    <dbReference type="NCBI Taxonomy" id="223376"/>
    <lineage>
        <taxon>Eukaryota</taxon>
        <taxon>Fungi</taxon>
        <taxon>Dikarya</taxon>
        <taxon>Ascomycota</taxon>
        <taxon>Pezizomycotina</taxon>
        <taxon>Sordariomycetes</taxon>
        <taxon>Sordariomycetidae</taxon>
        <taxon>Cephalothecales</taxon>
        <taxon>Cephalothecaceae</taxon>
        <taxon>Phialemonium</taxon>
    </lineage>
</organism>
<keyword evidence="2" id="KW-1185">Reference proteome</keyword>
<reference evidence="1 2" key="1">
    <citation type="journal article" date="2024" name="Commun. Biol.">
        <title>Comparative genomic analysis of thermophilic fungi reveals convergent evolutionary adaptations and gene losses.</title>
        <authorList>
            <person name="Steindorff A.S."/>
            <person name="Aguilar-Pontes M.V."/>
            <person name="Robinson A.J."/>
            <person name="Andreopoulos B."/>
            <person name="LaButti K."/>
            <person name="Kuo A."/>
            <person name="Mondo S."/>
            <person name="Riley R."/>
            <person name="Otillar R."/>
            <person name="Haridas S."/>
            <person name="Lipzen A."/>
            <person name="Grimwood J."/>
            <person name="Schmutz J."/>
            <person name="Clum A."/>
            <person name="Reid I.D."/>
            <person name="Moisan M.C."/>
            <person name="Butler G."/>
            <person name="Nguyen T.T.M."/>
            <person name="Dewar K."/>
            <person name="Conant G."/>
            <person name="Drula E."/>
            <person name="Henrissat B."/>
            <person name="Hansel C."/>
            <person name="Singer S."/>
            <person name="Hutchinson M.I."/>
            <person name="de Vries R.P."/>
            <person name="Natvig D.O."/>
            <person name="Powell A.J."/>
            <person name="Tsang A."/>
            <person name="Grigoriev I.V."/>
        </authorList>
    </citation>
    <scope>NUCLEOTIDE SEQUENCE [LARGE SCALE GENOMIC DNA]</scope>
    <source>
        <strain evidence="1 2">ATCC 24622</strain>
    </source>
</reference>
<name>A0ABR3VLG5_9PEZI</name>
<dbReference type="EMBL" id="JAZHXJ010001962">
    <property type="protein sequence ID" value="KAL1842321.1"/>
    <property type="molecule type" value="Genomic_DNA"/>
</dbReference>
<accession>A0ABR3VLG5</accession>
<proteinExistence type="predicted"/>
<sequence length="103" mass="11344">MMYSLAKPTMRRPRSTVTWPRNWGVMVEPERGELEQRGALEGGMGGDEQAAGLQGFERPKGDQFQALRVPATHGGRHFSSPRSAGILRALEDEHTLSVARVDA</sequence>
<comment type="caution">
    <text evidence="1">The sequence shown here is derived from an EMBL/GenBank/DDBJ whole genome shotgun (WGS) entry which is preliminary data.</text>
</comment>
<gene>
    <name evidence="1" type="ORF">VTK73DRAFT_3148</name>
</gene>
<dbReference type="Proteomes" id="UP001586593">
    <property type="component" value="Unassembled WGS sequence"/>
</dbReference>